<dbReference type="PANTHER" id="PTHR42938:SF22">
    <property type="entry name" value="D-3-PHOSPHOGLYCERATE DEHYDROGENASE"/>
    <property type="match status" value="1"/>
</dbReference>
<dbReference type="InterPro" id="IPR036291">
    <property type="entry name" value="NAD(P)-bd_dom_sf"/>
</dbReference>
<dbReference type="SUPFAM" id="SSF143548">
    <property type="entry name" value="Serine metabolism enzymes domain"/>
    <property type="match status" value="1"/>
</dbReference>
<dbReference type="Pfam" id="PF19304">
    <property type="entry name" value="PGDH_inter"/>
    <property type="match status" value="1"/>
</dbReference>
<name>A0A2K5QYV8_CEBIM</name>
<reference evidence="2" key="2">
    <citation type="submission" date="2025-09" db="UniProtKB">
        <authorList>
            <consortium name="Ensembl"/>
        </authorList>
    </citation>
    <scope>IDENTIFICATION</scope>
</reference>
<keyword evidence="3" id="KW-1185">Reference proteome</keyword>
<reference evidence="2" key="1">
    <citation type="submission" date="2025-08" db="UniProtKB">
        <authorList>
            <consortium name="Ensembl"/>
        </authorList>
    </citation>
    <scope>IDENTIFICATION</scope>
</reference>
<dbReference type="Proteomes" id="UP000233040">
    <property type="component" value="Unassembled WGS sequence"/>
</dbReference>
<dbReference type="STRING" id="9516.ENSCCAP00000021040"/>
<dbReference type="FunFam" id="3.30.1330.90:FF:000005">
    <property type="entry name" value="D-3-phosphoglycerate dehydrogenase"/>
    <property type="match status" value="1"/>
</dbReference>
<dbReference type="GeneTree" id="ENSGT00940000155863"/>
<evidence type="ECO:0000313" key="2">
    <source>
        <dbReference type="Ensembl" id="ENSCCAP00000021040.1"/>
    </source>
</evidence>
<dbReference type="PANTHER" id="PTHR42938">
    <property type="entry name" value="FORMATE DEHYDROGENASE 1"/>
    <property type="match status" value="1"/>
</dbReference>
<dbReference type="AlphaFoldDB" id="A0A2K5QYV8"/>
<dbReference type="OMA" id="LSHAMAP"/>
<organism evidence="2 3">
    <name type="scientific">Cebus imitator</name>
    <name type="common">Panamanian white-faced capuchin</name>
    <name type="synonym">Cebus capucinus imitator</name>
    <dbReference type="NCBI Taxonomy" id="2715852"/>
    <lineage>
        <taxon>Eukaryota</taxon>
        <taxon>Metazoa</taxon>
        <taxon>Chordata</taxon>
        <taxon>Craniata</taxon>
        <taxon>Vertebrata</taxon>
        <taxon>Euteleostomi</taxon>
        <taxon>Mammalia</taxon>
        <taxon>Eutheria</taxon>
        <taxon>Euarchontoglires</taxon>
        <taxon>Primates</taxon>
        <taxon>Haplorrhini</taxon>
        <taxon>Platyrrhini</taxon>
        <taxon>Cebidae</taxon>
        <taxon>Cebinae</taxon>
        <taxon>Cebus</taxon>
    </lineage>
</organism>
<sequence length="355" mass="37437">PKEGKRETKKYKENELNAKTLGRTGREVATQVQSFGMKTIGYDPIISPEVLASFGVSAAAPEEICNFAQCKKWVRVVNCARGGIVDEGALLRALGRASNVISCPHLGAGTKKVQSRCGEEIAVQFVDMMKGKCLTGALNAQALTSAFSPHTKPWIGLAEALGTLMRAWAGSPKGTIQVITQGTSLKNAGNCLSPTVIASLLKEASKQADVNLVNPKLLVKEAGLNVTTSHSPGAPGEEGFGECLLAVALAGAAYQAVGLVQGTTPVLQGLSGAVFRPEVPLRGGLSLLLFRTQASDPAMLPTMTGLLAEAGMQLLSYQTSLVSDGETWHVMGISSLLPSLEAWKQHVTEAFHFHF</sequence>
<evidence type="ECO:0000259" key="1">
    <source>
        <dbReference type="Pfam" id="PF19304"/>
    </source>
</evidence>
<feature type="domain" description="D-3-phosphoglycerate dehydrogenase ASB" evidence="1">
    <location>
        <begin position="152"/>
        <end position="230"/>
    </location>
</feature>
<dbReference type="Gene3D" id="3.30.1330.90">
    <property type="entry name" value="D-3-phosphoglycerate dehydrogenase, domain 3"/>
    <property type="match status" value="1"/>
</dbReference>
<dbReference type="Ensembl" id="ENSCCAT00000038531.1">
    <property type="protein sequence ID" value="ENSCCAP00000021040.1"/>
    <property type="gene ID" value="ENSCCAG00000028372.1"/>
</dbReference>
<evidence type="ECO:0000313" key="3">
    <source>
        <dbReference type="Proteomes" id="UP000233040"/>
    </source>
</evidence>
<dbReference type="InterPro" id="IPR029009">
    <property type="entry name" value="ASB_dom_sf"/>
</dbReference>
<protein>
    <recommendedName>
        <fullName evidence="1">D-3-phosphoglycerate dehydrogenase ASB domain-containing protein</fullName>
    </recommendedName>
</protein>
<dbReference type="InterPro" id="IPR045626">
    <property type="entry name" value="PGDH_ASB_dom"/>
</dbReference>
<dbReference type="GO" id="GO:0004617">
    <property type="term" value="F:phosphoglycerate dehydrogenase activity"/>
    <property type="evidence" value="ECO:0007669"/>
    <property type="project" value="TreeGrafter"/>
</dbReference>
<proteinExistence type="predicted"/>
<dbReference type="Gene3D" id="3.40.50.720">
    <property type="entry name" value="NAD(P)-binding Rossmann-like Domain"/>
    <property type="match status" value="2"/>
</dbReference>
<dbReference type="SUPFAM" id="SSF51735">
    <property type="entry name" value="NAD(P)-binding Rossmann-fold domains"/>
    <property type="match status" value="1"/>
</dbReference>
<accession>A0A2K5QYV8</accession>